<evidence type="ECO:0000256" key="6">
    <source>
        <dbReference type="ARBA" id="ARBA00023033"/>
    </source>
</evidence>
<evidence type="ECO:0000256" key="2">
    <source>
        <dbReference type="ARBA" id="ARBA00022617"/>
    </source>
</evidence>
<dbReference type="GO" id="GO:0005506">
    <property type="term" value="F:iron ion binding"/>
    <property type="evidence" value="ECO:0007669"/>
    <property type="project" value="InterPro"/>
</dbReference>
<evidence type="ECO:0000256" key="1">
    <source>
        <dbReference type="ARBA" id="ARBA00010617"/>
    </source>
</evidence>
<keyword evidence="3 7" id="KW-0479">Metal-binding</keyword>
<dbReference type="AlphaFoldDB" id="A0AB73IDJ5"/>
<evidence type="ECO:0000256" key="3">
    <source>
        <dbReference type="ARBA" id="ARBA00022723"/>
    </source>
</evidence>
<evidence type="ECO:0000313" key="9">
    <source>
        <dbReference type="Proteomes" id="UP001229486"/>
    </source>
</evidence>
<dbReference type="GO" id="GO:0016705">
    <property type="term" value="F:oxidoreductase activity, acting on paired donors, with incorporation or reduction of molecular oxygen"/>
    <property type="evidence" value="ECO:0007669"/>
    <property type="project" value="InterPro"/>
</dbReference>
<dbReference type="EMBL" id="JAURTK010000002">
    <property type="protein sequence ID" value="MDP9646307.1"/>
    <property type="molecule type" value="Genomic_DNA"/>
</dbReference>
<dbReference type="InterPro" id="IPR036396">
    <property type="entry name" value="Cyt_P450_sf"/>
</dbReference>
<reference evidence="8" key="1">
    <citation type="submission" date="2023-07" db="EMBL/GenBank/DDBJ databases">
        <title>Sorghum-associated microbial communities from plants grown in Nebraska, USA.</title>
        <authorList>
            <person name="Schachtman D."/>
        </authorList>
    </citation>
    <scope>NUCLEOTIDE SEQUENCE</scope>
    <source>
        <strain evidence="8">DS1061</strain>
    </source>
</reference>
<dbReference type="PRINTS" id="PR00385">
    <property type="entry name" value="P450"/>
</dbReference>
<protein>
    <submittedName>
        <fullName evidence="8">Cytochrome P450</fullName>
    </submittedName>
</protein>
<keyword evidence="4 7" id="KW-0560">Oxidoreductase</keyword>
<evidence type="ECO:0000256" key="4">
    <source>
        <dbReference type="ARBA" id="ARBA00023002"/>
    </source>
</evidence>
<keyword evidence="2 7" id="KW-0349">Heme</keyword>
<comment type="similarity">
    <text evidence="1 7">Belongs to the cytochrome P450 family.</text>
</comment>
<dbReference type="PANTHER" id="PTHR46696">
    <property type="entry name" value="P450, PUTATIVE (EUROFUNG)-RELATED"/>
    <property type="match status" value="1"/>
</dbReference>
<keyword evidence="5 7" id="KW-0408">Iron</keyword>
<dbReference type="InterPro" id="IPR017972">
    <property type="entry name" value="Cyt_P450_CS"/>
</dbReference>
<dbReference type="RefSeq" id="WP_392393130.1">
    <property type="nucleotide sequence ID" value="NZ_JAURTK010000002.1"/>
</dbReference>
<dbReference type="InterPro" id="IPR002397">
    <property type="entry name" value="Cyt_P450_B"/>
</dbReference>
<evidence type="ECO:0000256" key="7">
    <source>
        <dbReference type="RuleBase" id="RU000461"/>
    </source>
</evidence>
<dbReference type="PANTHER" id="PTHR46696:SF1">
    <property type="entry name" value="CYTOCHROME P450 YJIB-RELATED"/>
    <property type="match status" value="1"/>
</dbReference>
<keyword evidence="6 7" id="KW-0503">Monooxygenase</keyword>
<proteinExistence type="inferred from homology"/>
<dbReference type="PROSITE" id="PS00086">
    <property type="entry name" value="CYTOCHROME_P450"/>
    <property type="match status" value="1"/>
</dbReference>
<dbReference type="InterPro" id="IPR001128">
    <property type="entry name" value="Cyt_P450"/>
</dbReference>
<dbReference type="FunFam" id="1.10.630.10:FF:000018">
    <property type="entry name" value="Cytochrome P450 monooxygenase"/>
    <property type="match status" value="1"/>
</dbReference>
<name>A0AB73IDJ5_9BURK</name>
<gene>
    <name evidence="8" type="ORF">J2793_001740</name>
</gene>
<dbReference type="GO" id="GO:0004497">
    <property type="term" value="F:monooxygenase activity"/>
    <property type="evidence" value="ECO:0007669"/>
    <property type="project" value="UniProtKB-KW"/>
</dbReference>
<evidence type="ECO:0000313" key="8">
    <source>
        <dbReference type="EMBL" id="MDP9646307.1"/>
    </source>
</evidence>
<accession>A0AB73IDJ5</accession>
<dbReference type="SUPFAM" id="SSF48264">
    <property type="entry name" value="Cytochrome P450"/>
    <property type="match status" value="1"/>
</dbReference>
<dbReference type="Gene3D" id="1.10.630.10">
    <property type="entry name" value="Cytochrome P450"/>
    <property type="match status" value="1"/>
</dbReference>
<dbReference type="Proteomes" id="UP001229486">
    <property type="component" value="Unassembled WGS sequence"/>
</dbReference>
<dbReference type="GO" id="GO:0020037">
    <property type="term" value="F:heme binding"/>
    <property type="evidence" value="ECO:0007669"/>
    <property type="project" value="InterPro"/>
</dbReference>
<dbReference type="CDD" id="cd20625">
    <property type="entry name" value="CYP164-like"/>
    <property type="match status" value="1"/>
</dbReference>
<sequence length="414" mass="46067">MPTATAGDTAILARDFDLRHLSPEFYANPYPVYSALRTHEPVKRMPDGSLFLTRFRDVQAVYRDPKTFSSDKTVEFKPKYGDSPLYTHHTTSLVFNDPPRHTRVRKLIAGALTARAIAAMEPGLVRLVDGLLDAAAERGHIDLIGEFASAIPVEIIGNLLDVPHAEREPLRDWSLAILGALEPSLTNEQFERGNRAVTEFVDYLRDLVARRRREPGDPQHDVLTRLIQGERGESGDGEQLSEEELLQNCIFILNAGHETTTNLIGNGLVTLTEWPDQRAALLEDPSLIESAVEECLRFESSNQLGNRMTTSDTEIGGLPVARGTPITLCIGAANRDPEQFAEPDRFDIRRAPNRHLAFGFGIHQCAGLSLARLEARIAIGRFVQRFPAYRLDGEPTRGGRVRFRGFASVPLLCR</sequence>
<evidence type="ECO:0000256" key="5">
    <source>
        <dbReference type="ARBA" id="ARBA00023004"/>
    </source>
</evidence>
<dbReference type="Pfam" id="PF00067">
    <property type="entry name" value="p450"/>
    <property type="match status" value="1"/>
</dbReference>
<dbReference type="PRINTS" id="PR00359">
    <property type="entry name" value="BP450"/>
</dbReference>
<comment type="caution">
    <text evidence="8">The sequence shown here is derived from an EMBL/GenBank/DDBJ whole genome shotgun (WGS) entry which is preliminary data.</text>
</comment>
<organism evidence="8 9">
    <name type="scientific">Paraburkholderia caledonica</name>
    <dbReference type="NCBI Taxonomy" id="134536"/>
    <lineage>
        <taxon>Bacteria</taxon>
        <taxon>Pseudomonadati</taxon>
        <taxon>Pseudomonadota</taxon>
        <taxon>Betaproteobacteria</taxon>
        <taxon>Burkholderiales</taxon>
        <taxon>Burkholderiaceae</taxon>
        <taxon>Paraburkholderia</taxon>
    </lineage>
</organism>